<sequence>MAPKKVSKEVSKKASKQASKNAPKRVSKKASRTGAAPRRRAAAPVPTLASGRERREGNFQRVIDYVEAEARDTARLRAAGRPGADRAAGTNAASTGTGVRASKTSARATKRGASVSKRAPATKSATKAAATPQHATLTGKFVKVAVSSDMANKPLAGAATTKRAATPSPAAMSSSSGLSSLSTDRTGDGSPAQVLGLDRSLFRDPSP</sequence>
<accession>A0ACC3DYF1</accession>
<proteinExistence type="predicted"/>
<protein>
    <submittedName>
        <fullName evidence="1">Uncharacterized protein</fullName>
    </submittedName>
</protein>
<evidence type="ECO:0000313" key="2">
    <source>
        <dbReference type="Proteomes" id="UP001186974"/>
    </source>
</evidence>
<dbReference type="EMBL" id="JAWDJW010000047">
    <property type="protein sequence ID" value="KAK3081864.1"/>
    <property type="molecule type" value="Genomic_DNA"/>
</dbReference>
<dbReference type="Proteomes" id="UP001186974">
    <property type="component" value="Unassembled WGS sequence"/>
</dbReference>
<name>A0ACC3DYF1_9PEZI</name>
<reference evidence="1" key="1">
    <citation type="submission" date="2024-09" db="EMBL/GenBank/DDBJ databases">
        <title>Black Yeasts Isolated from many extreme environments.</title>
        <authorList>
            <person name="Coleine C."/>
            <person name="Stajich J.E."/>
            <person name="Selbmann L."/>
        </authorList>
    </citation>
    <scope>NUCLEOTIDE SEQUENCE</scope>
    <source>
        <strain evidence="1">CCFEE 5737</strain>
    </source>
</reference>
<organism evidence="1 2">
    <name type="scientific">Coniosporium uncinatum</name>
    <dbReference type="NCBI Taxonomy" id="93489"/>
    <lineage>
        <taxon>Eukaryota</taxon>
        <taxon>Fungi</taxon>
        <taxon>Dikarya</taxon>
        <taxon>Ascomycota</taxon>
        <taxon>Pezizomycotina</taxon>
        <taxon>Dothideomycetes</taxon>
        <taxon>Dothideomycetes incertae sedis</taxon>
        <taxon>Coniosporium</taxon>
    </lineage>
</organism>
<gene>
    <name evidence="1" type="ORF">LTS18_014586</name>
</gene>
<keyword evidence="2" id="KW-1185">Reference proteome</keyword>
<evidence type="ECO:0000313" key="1">
    <source>
        <dbReference type="EMBL" id="KAK3081864.1"/>
    </source>
</evidence>
<comment type="caution">
    <text evidence="1">The sequence shown here is derived from an EMBL/GenBank/DDBJ whole genome shotgun (WGS) entry which is preliminary data.</text>
</comment>